<keyword evidence="2" id="KW-1185">Reference proteome</keyword>
<protein>
    <submittedName>
        <fullName evidence="1">Flagellar biosynthesis regulator FlaF</fullName>
    </submittedName>
</protein>
<comment type="caution">
    <text evidence="1">The sequence shown here is derived from an EMBL/GenBank/DDBJ whole genome shotgun (WGS) entry which is preliminary data.</text>
</comment>
<organism evidence="1 2">
    <name type="scientific">Acidiphilium iwatense</name>
    <dbReference type="NCBI Taxonomy" id="768198"/>
    <lineage>
        <taxon>Bacteria</taxon>
        <taxon>Pseudomonadati</taxon>
        <taxon>Pseudomonadota</taxon>
        <taxon>Alphaproteobacteria</taxon>
        <taxon>Acetobacterales</taxon>
        <taxon>Acidocellaceae</taxon>
        <taxon>Acidiphilium</taxon>
    </lineage>
</organism>
<dbReference type="EMBL" id="JAKGBZ010000011">
    <property type="protein sequence ID" value="MCF3946521.1"/>
    <property type="molecule type" value="Genomic_DNA"/>
</dbReference>
<dbReference type="InterPro" id="IPR010845">
    <property type="entry name" value="FlaF"/>
</dbReference>
<keyword evidence="1" id="KW-0969">Cilium</keyword>
<dbReference type="RefSeq" id="WP_235703757.1">
    <property type="nucleotide sequence ID" value="NZ_JAKGBZ010000011.1"/>
</dbReference>
<gene>
    <name evidence="1" type="ORF">L2A60_07475</name>
</gene>
<reference evidence="1 2" key="1">
    <citation type="submission" date="2022-01" db="EMBL/GenBank/DDBJ databases">
        <authorList>
            <person name="Won M."/>
            <person name="Kim S.-J."/>
            <person name="Kwon S.-W."/>
        </authorList>
    </citation>
    <scope>NUCLEOTIDE SEQUENCE [LARGE SCALE GENOMIC DNA]</scope>
    <source>
        <strain evidence="1 2">KCTC 23505</strain>
    </source>
</reference>
<keyword evidence="1" id="KW-0282">Flagellum</keyword>
<dbReference type="Pfam" id="PF07309">
    <property type="entry name" value="FlaF"/>
    <property type="match status" value="1"/>
</dbReference>
<accession>A0ABS9DUV2</accession>
<dbReference type="Proteomes" id="UP001521209">
    <property type="component" value="Unassembled WGS sequence"/>
</dbReference>
<keyword evidence="1" id="KW-0966">Cell projection</keyword>
<sequence>MKPPSCTPVYDQKGPLMSNHFQVLKAYGSAATLRNQRDQDAEIIRRVSSALCRASDEISRTRALADVKMLWQTILAANHDPRNPLPIPLRAQIVSVAQSVLRAAIQETPDFDFLAEINDHFANGLNGRV</sequence>
<evidence type="ECO:0000313" key="1">
    <source>
        <dbReference type="EMBL" id="MCF3946521.1"/>
    </source>
</evidence>
<evidence type="ECO:0000313" key="2">
    <source>
        <dbReference type="Proteomes" id="UP001521209"/>
    </source>
</evidence>
<proteinExistence type="predicted"/>
<name>A0ABS9DUV2_9PROT</name>